<organism evidence="1 2">
    <name type="scientific">Paenibacillus thiaminolyticus</name>
    <name type="common">Bacillus thiaminolyticus</name>
    <dbReference type="NCBI Taxonomy" id="49283"/>
    <lineage>
        <taxon>Bacteria</taxon>
        <taxon>Bacillati</taxon>
        <taxon>Bacillota</taxon>
        <taxon>Bacilli</taxon>
        <taxon>Bacillales</taxon>
        <taxon>Paenibacillaceae</taxon>
        <taxon>Paenibacillus</taxon>
    </lineage>
</organism>
<reference evidence="1 2" key="1">
    <citation type="submission" date="2018-09" db="EMBL/GenBank/DDBJ databases">
        <title>Paenibacillus SK2017-BO5.</title>
        <authorList>
            <person name="Piskunova J.V."/>
            <person name="Dubiley S.A."/>
            <person name="Severinov K.V."/>
        </authorList>
    </citation>
    <scope>NUCLEOTIDE SEQUENCE [LARGE SCALE GENOMIC DNA]</scope>
    <source>
        <strain evidence="1 2">BO5</strain>
    </source>
</reference>
<dbReference type="AlphaFoldDB" id="A0A3A3GNL0"/>
<protein>
    <submittedName>
        <fullName evidence="1">Uncharacterized protein</fullName>
    </submittedName>
</protein>
<name>A0A3A3GNL0_PANTH</name>
<dbReference type="EMBL" id="QYZD01000001">
    <property type="protein sequence ID" value="RJG26870.1"/>
    <property type="molecule type" value="Genomic_DNA"/>
</dbReference>
<sequence>MLRRGPATAEAPAIAEPEGGPLRQANLFVRIIPLLEPLAEACRTSIGTAGRPSPLIQIVAFLGPLHRLLHLVPRGQLRVYPQHKATDCTSAARL</sequence>
<gene>
    <name evidence="1" type="ORF">DQX05_02275</name>
</gene>
<proteinExistence type="predicted"/>
<comment type="caution">
    <text evidence="1">The sequence shown here is derived from an EMBL/GenBank/DDBJ whole genome shotgun (WGS) entry which is preliminary data.</text>
</comment>
<evidence type="ECO:0000313" key="1">
    <source>
        <dbReference type="EMBL" id="RJG26870.1"/>
    </source>
</evidence>
<evidence type="ECO:0000313" key="2">
    <source>
        <dbReference type="Proteomes" id="UP000266177"/>
    </source>
</evidence>
<dbReference type="Proteomes" id="UP000266177">
    <property type="component" value="Unassembled WGS sequence"/>
</dbReference>
<accession>A0A3A3GNL0</accession>